<name>A0A2M9WHW6_9GAMM</name>
<gene>
    <name evidence="1" type="ORF">PRCB_02450</name>
</gene>
<evidence type="ECO:0000313" key="2">
    <source>
        <dbReference type="Proteomes" id="UP000232062"/>
    </source>
</evidence>
<protein>
    <submittedName>
        <fullName evidence="1">Uncharacterized protein</fullName>
    </submittedName>
</protein>
<accession>A0A2M9WHW6</accession>
<dbReference type="Proteomes" id="UP000232062">
    <property type="component" value="Unassembled WGS sequence"/>
</dbReference>
<proteinExistence type="predicted"/>
<dbReference type="EMBL" id="PIQI01000007">
    <property type="protein sequence ID" value="PJZ07143.1"/>
    <property type="molecule type" value="Genomic_DNA"/>
</dbReference>
<comment type="caution">
    <text evidence="1">The sequence shown here is derived from an EMBL/GenBank/DDBJ whole genome shotgun (WGS) entry which is preliminary data.</text>
</comment>
<organism evidence="1 2">
    <name type="scientific">Pantoea rodasii</name>
    <dbReference type="NCBI Taxonomy" id="1076549"/>
    <lineage>
        <taxon>Bacteria</taxon>
        <taxon>Pseudomonadati</taxon>
        <taxon>Pseudomonadota</taxon>
        <taxon>Gammaproteobacteria</taxon>
        <taxon>Enterobacterales</taxon>
        <taxon>Erwiniaceae</taxon>
        <taxon>Pantoea</taxon>
    </lineage>
</organism>
<sequence length="67" mass="7970">MKNKIIIAAKRICRDLSKSFKKNLYFTTNLLFFLTFNVKQNELKFYMHIITAGYNVKLNQFSKTDKS</sequence>
<keyword evidence="2" id="KW-1185">Reference proteome</keyword>
<reference evidence="1 2" key="1">
    <citation type="submission" date="2017-11" db="EMBL/GenBank/DDBJ databases">
        <title>The genome sequence of Pantoea rodasii DSM 26611.</title>
        <authorList>
            <person name="Gao J."/>
            <person name="Mao X."/>
            <person name="Sun J."/>
        </authorList>
    </citation>
    <scope>NUCLEOTIDE SEQUENCE [LARGE SCALE GENOMIC DNA]</scope>
    <source>
        <strain evidence="1 2">DSM 26611</strain>
    </source>
</reference>
<evidence type="ECO:0000313" key="1">
    <source>
        <dbReference type="EMBL" id="PJZ07143.1"/>
    </source>
</evidence>
<dbReference type="AlphaFoldDB" id="A0A2M9WHW6"/>